<keyword evidence="3" id="KW-1185">Reference proteome</keyword>
<feature type="region of interest" description="Disordered" evidence="1">
    <location>
        <begin position="15"/>
        <end position="36"/>
    </location>
</feature>
<evidence type="ECO:0000256" key="1">
    <source>
        <dbReference type="SAM" id="MobiDB-lite"/>
    </source>
</evidence>
<accession>A0A931BBT4</accession>
<protein>
    <submittedName>
        <fullName evidence="2">Nucleotidyl transferase AbiEii/AbiGii toxin family protein</fullName>
    </submittedName>
</protein>
<gene>
    <name evidence="2" type="ORF">I2501_30545</name>
</gene>
<reference evidence="2" key="1">
    <citation type="submission" date="2020-11" db="EMBL/GenBank/DDBJ databases">
        <title>Isolation and identification of active actinomycetes.</title>
        <authorList>
            <person name="Yu B."/>
        </authorList>
    </citation>
    <scope>NUCLEOTIDE SEQUENCE</scope>
    <source>
        <strain evidence="2">NEAU-YB345</strain>
    </source>
</reference>
<dbReference type="InterPro" id="IPR014942">
    <property type="entry name" value="AbiEii"/>
</dbReference>
<sequence>MDHYGGAGVTSPWQNFGWRSTNVPQAPLDPEERTRLDLPETLRPVASPRAEQRSVFDPALKQHANAYRAADPSFGDPRLDIAWKAERRKARDLVLSAIAETPWADGLVLRGSVLLRAWFGDVAREPGDLDFVVSPTDRRIDEPRTATMLAGITQAVQEAADASSGSVRFQAADAISEDIWTYDRVPGRRLLLPWTVPGASELPGGAIQLDLVFNENLPIAPELLHIPPSGGDGTGALLQAVTPELSLAWKLMWLLTDTHPQGKDLYDAVLLAEHTTLRYQILREVFLDAEAGDASHPVDSDRIGNLDLGGEWRHFVSEYPALPADENNLVIRLVAATAPTFTAVETPADTAYARHVRWLQPRIERYRLLLAAKGMGAVQERMQKDGLHLRAAIVITCDLLGRDDHGTEHARAVVLADSAWAPWVRIGERNPEWLTQQMHI</sequence>
<evidence type="ECO:0000313" key="3">
    <source>
        <dbReference type="Proteomes" id="UP000657385"/>
    </source>
</evidence>
<dbReference type="Pfam" id="PF08843">
    <property type="entry name" value="AbiEii"/>
    <property type="match status" value="1"/>
</dbReference>
<keyword evidence="2" id="KW-0808">Transferase</keyword>
<proteinExistence type="predicted"/>
<name>A0A931BBT4_9ACTN</name>
<organism evidence="2 3">
    <name type="scientific">Streptacidiphilus fuscans</name>
    <dbReference type="NCBI Taxonomy" id="2789292"/>
    <lineage>
        <taxon>Bacteria</taxon>
        <taxon>Bacillati</taxon>
        <taxon>Actinomycetota</taxon>
        <taxon>Actinomycetes</taxon>
        <taxon>Kitasatosporales</taxon>
        <taxon>Streptomycetaceae</taxon>
        <taxon>Streptacidiphilus</taxon>
    </lineage>
</organism>
<dbReference type="Proteomes" id="UP000657385">
    <property type="component" value="Unassembled WGS sequence"/>
</dbReference>
<dbReference type="EMBL" id="JADPRT010000016">
    <property type="protein sequence ID" value="MBF9072372.1"/>
    <property type="molecule type" value="Genomic_DNA"/>
</dbReference>
<dbReference type="GO" id="GO:0016740">
    <property type="term" value="F:transferase activity"/>
    <property type="evidence" value="ECO:0007669"/>
    <property type="project" value="UniProtKB-KW"/>
</dbReference>
<comment type="caution">
    <text evidence="2">The sequence shown here is derived from an EMBL/GenBank/DDBJ whole genome shotgun (WGS) entry which is preliminary data.</text>
</comment>
<evidence type="ECO:0000313" key="2">
    <source>
        <dbReference type="EMBL" id="MBF9072372.1"/>
    </source>
</evidence>
<feature type="compositionally biased region" description="Polar residues" evidence="1">
    <location>
        <begin position="15"/>
        <end position="24"/>
    </location>
</feature>
<dbReference type="AlphaFoldDB" id="A0A931BBT4"/>